<protein>
    <submittedName>
        <fullName evidence="1">Uncharacterized protein</fullName>
    </submittedName>
</protein>
<organism evidence="1 2">
    <name type="scientific">Streptomyces catenulae</name>
    <dbReference type="NCBI Taxonomy" id="66875"/>
    <lineage>
        <taxon>Bacteria</taxon>
        <taxon>Bacillati</taxon>
        <taxon>Actinomycetota</taxon>
        <taxon>Actinomycetes</taxon>
        <taxon>Kitasatosporales</taxon>
        <taxon>Streptomycetaceae</taxon>
        <taxon>Streptomyces</taxon>
    </lineage>
</organism>
<dbReference type="EMBL" id="JBEZVI010000005">
    <property type="protein sequence ID" value="MEU3710153.1"/>
    <property type="molecule type" value="Genomic_DNA"/>
</dbReference>
<dbReference type="RefSeq" id="WP_157848109.1">
    <property type="nucleotide sequence ID" value="NZ_JBEZVI010000005.1"/>
</dbReference>
<keyword evidence="2" id="KW-1185">Reference proteome</keyword>
<reference evidence="1 2" key="1">
    <citation type="submission" date="2024-06" db="EMBL/GenBank/DDBJ databases">
        <title>The Natural Products Discovery Center: Release of the First 8490 Sequenced Strains for Exploring Actinobacteria Biosynthetic Diversity.</title>
        <authorList>
            <person name="Kalkreuter E."/>
            <person name="Kautsar S.A."/>
            <person name="Yang D."/>
            <person name="Bader C.D."/>
            <person name="Teijaro C.N."/>
            <person name="Fluegel L."/>
            <person name="Davis C.M."/>
            <person name="Simpson J.R."/>
            <person name="Lauterbach L."/>
            <person name="Steele A.D."/>
            <person name="Gui C."/>
            <person name="Meng S."/>
            <person name="Li G."/>
            <person name="Viehrig K."/>
            <person name="Ye F."/>
            <person name="Su P."/>
            <person name="Kiefer A.F."/>
            <person name="Nichols A."/>
            <person name="Cepeda A.J."/>
            <person name="Yan W."/>
            <person name="Fan B."/>
            <person name="Jiang Y."/>
            <person name="Adhikari A."/>
            <person name="Zheng C.-J."/>
            <person name="Schuster L."/>
            <person name="Cowan T.M."/>
            <person name="Smanski M.J."/>
            <person name="Chevrette M.G."/>
            <person name="De Carvalho L.P.S."/>
            <person name="Shen B."/>
        </authorList>
    </citation>
    <scope>NUCLEOTIDE SEQUENCE [LARGE SCALE GENOMIC DNA]</scope>
    <source>
        <strain evidence="1 2">NPDC033039</strain>
    </source>
</reference>
<comment type="caution">
    <text evidence="1">The sequence shown here is derived from an EMBL/GenBank/DDBJ whole genome shotgun (WGS) entry which is preliminary data.</text>
</comment>
<name>A0ABV2YWP2_9ACTN</name>
<evidence type="ECO:0000313" key="2">
    <source>
        <dbReference type="Proteomes" id="UP001550853"/>
    </source>
</evidence>
<evidence type="ECO:0000313" key="1">
    <source>
        <dbReference type="EMBL" id="MEU3710153.1"/>
    </source>
</evidence>
<gene>
    <name evidence="1" type="ORF">AB0E61_08625</name>
</gene>
<accession>A0ABV2YWP2</accession>
<dbReference type="Proteomes" id="UP001550853">
    <property type="component" value="Unassembled WGS sequence"/>
</dbReference>
<sequence>MTRAMGDTGRVSVFPLLHMWADMFGVAAYATTGHFGDTAVVGYLPLPEVPDAYLTDIAARHAAQPTERVLCLGWSSRVVPKPGGLDLREATWSLAVDGTSEPAKPVYGHSKLVVGRLSLTDPEAPGDSVTYTRRLAREVLASRVVA</sequence>
<proteinExistence type="predicted"/>